<dbReference type="AlphaFoldDB" id="A0A2S0RIQ5"/>
<protein>
    <submittedName>
        <fullName evidence="1">Uncharacterized protein</fullName>
    </submittedName>
</protein>
<name>A0A2S0RIQ5_9FLAO</name>
<gene>
    <name evidence="1" type="ORF">HYN48_13480</name>
</gene>
<keyword evidence="2" id="KW-1185">Reference proteome</keyword>
<evidence type="ECO:0000313" key="2">
    <source>
        <dbReference type="Proteomes" id="UP000244193"/>
    </source>
</evidence>
<reference evidence="1 2" key="1">
    <citation type="submission" date="2018-04" db="EMBL/GenBank/DDBJ databases">
        <title>Genome sequencing of Flavobacterium sp. HYN0048.</title>
        <authorList>
            <person name="Yi H."/>
            <person name="Baek C."/>
        </authorList>
    </citation>
    <scope>NUCLEOTIDE SEQUENCE [LARGE SCALE GENOMIC DNA]</scope>
    <source>
        <strain evidence="1 2">HYN0048</strain>
    </source>
</reference>
<dbReference type="KEGG" id="fmg:HYN48_13480"/>
<sequence>MKHFSKITIFLLGLNFSCNSIAHKSHSEGFRILKTEKLKDYNLITFTNVSDTILAVAKKDISENCILKQIANYGAEKNYEKIGALNDKGDSIIFVYKMTEITNRKLYTGSGASGQLDKTYIDTYNSSPIVLKKCE</sequence>
<dbReference type="Proteomes" id="UP000244193">
    <property type="component" value="Chromosome"/>
</dbReference>
<proteinExistence type="predicted"/>
<dbReference type="RefSeq" id="WP_108372569.1">
    <property type="nucleotide sequence ID" value="NZ_CP028811.1"/>
</dbReference>
<evidence type="ECO:0000313" key="1">
    <source>
        <dbReference type="EMBL" id="AWA31011.1"/>
    </source>
</evidence>
<organism evidence="1 2">
    <name type="scientific">Flavobacterium magnum</name>
    <dbReference type="NCBI Taxonomy" id="2162713"/>
    <lineage>
        <taxon>Bacteria</taxon>
        <taxon>Pseudomonadati</taxon>
        <taxon>Bacteroidota</taxon>
        <taxon>Flavobacteriia</taxon>
        <taxon>Flavobacteriales</taxon>
        <taxon>Flavobacteriaceae</taxon>
        <taxon>Flavobacterium</taxon>
    </lineage>
</organism>
<accession>A0A2S0RIQ5</accession>
<dbReference type="EMBL" id="CP028811">
    <property type="protein sequence ID" value="AWA31011.1"/>
    <property type="molecule type" value="Genomic_DNA"/>
</dbReference>